<dbReference type="InterPro" id="IPR002347">
    <property type="entry name" value="SDR_fam"/>
</dbReference>
<dbReference type="PRINTS" id="PR00081">
    <property type="entry name" value="GDHRDH"/>
</dbReference>
<accession>A0ABY5SQR9</accession>
<proteinExistence type="inferred from homology"/>
<keyword evidence="4" id="KW-1185">Reference proteome</keyword>
<dbReference type="NCBIfam" id="NF005559">
    <property type="entry name" value="PRK07231.1"/>
    <property type="match status" value="1"/>
</dbReference>
<evidence type="ECO:0000256" key="1">
    <source>
        <dbReference type="ARBA" id="ARBA00006484"/>
    </source>
</evidence>
<dbReference type="PROSITE" id="PS00061">
    <property type="entry name" value="ADH_SHORT"/>
    <property type="match status" value="1"/>
</dbReference>
<dbReference type="PANTHER" id="PTHR43943">
    <property type="entry name" value="DEHYDROGENASE/REDUCTASE (SDR FAMILY) MEMBER 4"/>
    <property type="match status" value="1"/>
</dbReference>
<dbReference type="Gene3D" id="3.40.50.720">
    <property type="entry name" value="NAD(P)-binding Rossmann-like Domain"/>
    <property type="match status" value="1"/>
</dbReference>
<comment type="similarity">
    <text evidence="1">Belongs to the short-chain dehydrogenases/reductases (SDR) family.</text>
</comment>
<dbReference type="InterPro" id="IPR020904">
    <property type="entry name" value="Sc_DH/Rdtase_CS"/>
</dbReference>
<dbReference type="RefSeq" id="WP_265419123.1">
    <property type="nucleotide sequence ID" value="NZ_CP093443.1"/>
</dbReference>
<dbReference type="EMBL" id="CP093443">
    <property type="protein sequence ID" value="UVI36554.1"/>
    <property type="molecule type" value="Genomic_DNA"/>
</dbReference>
<evidence type="ECO:0000256" key="2">
    <source>
        <dbReference type="SAM" id="MobiDB-lite"/>
    </source>
</evidence>
<gene>
    <name evidence="3" type="ORF">L1F31_02485</name>
</gene>
<dbReference type="PANTHER" id="PTHR43943:SF2">
    <property type="entry name" value="DEHYDROGENASE_REDUCTASE 4"/>
    <property type="match status" value="1"/>
</dbReference>
<evidence type="ECO:0000313" key="3">
    <source>
        <dbReference type="EMBL" id="UVI36554.1"/>
    </source>
</evidence>
<dbReference type="PRINTS" id="PR00080">
    <property type="entry name" value="SDRFAMILY"/>
</dbReference>
<name>A0ABY5SQR9_9MICO</name>
<protein>
    <submittedName>
        <fullName evidence="3">SDR family oxidoreductase</fullName>
    </submittedName>
</protein>
<dbReference type="Pfam" id="PF13561">
    <property type="entry name" value="adh_short_C2"/>
    <property type="match status" value="1"/>
</dbReference>
<dbReference type="InterPro" id="IPR036291">
    <property type="entry name" value="NAD(P)-bd_dom_sf"/>
</dbReference>
<dbReference type="Proteomes" id="UP001064879">
    <property type="component" value="Chromosome"/>
</dbReference>
<feature type="region of interest" description="Disordered" evidence="2">
    <location>
        <begin position="1"/>
        <end position="20"/>
    </location>
</feature>
<evidence type="ECO:0000313" key="4">
    <source>
        <dbReference type="Proteomes" id="UP001064879"/>
    </source>
</evidence>
<reference evidence="3" key="1">
    <citation type="submission" date="2022-03" db="EMBL/GenBank/DDBJ databases">
        <title>Brevibacterium spongiae sp. nov., isolated from marine sponge.</title>
        <authorList>
            <person name="Li Z."/>
            <person name="Zhang M."/>
        </authorList>
    </citation>
    <scope>NUCLEOTIDE SEQUENCE</scope>
    <source>
        <strain evidence="3">WHS-Z9</strain>
    </source>
</reference>
<dbReference type="CDD" id="cd05233">
    <property type="entry name" value="SDR_c"/>
    <property type="match status" value="1"/>
</dbReference>
<dbReference type="SUPFAM" id="SSF51735">
    <property type="entry name" value="NAD(P)-binding Rossmann-fold domains"/>
    <property type="match status" value="1"/>
</dbReference>
<sequence length="285" mass="28971">MSDSTSAAQTAGSAAQTAGSAAQSAGSAAPLSGRRFEGQVAVVTGASRGIGLGIAHRLQAEGATVIITARKPEALQEAVAEFPEGTAIGIAGKADDPAHRAEVFDTIAQKFGRLDVLVANAGINPVYGPLVDIELDAARKIFDVNVLGTLAWVQDAVRHEGVKFRENKGRVVAISSVAGQVPSEGIGFYGISKAAVSHLTKTLAVELGPDIRVNAVAPAVVKTKFATALYEGKEEQVASAYPVKRLGTPEDIAGAVAYLASADADWITAQVLTADGGVVTAGGSA</sequence>
<organism evidence="3 4">
    <name type="scientific">Brevibacterium spongiae</name>
    <dbReference type="NCBI Taxonomy" id="2909672"/>
    <lineage>
        <taxon>Bacteria</taxon>
        <taxon>Bacillati</taxon>
        <taxon>Actinomycetota</taxon>
        <taxon>Actinomycetes</taxon>
        <taxon>Micrococcales</taxon>
        <taxon>Brevibacteriaceae</taxon>
        <taxon>Brevibacterium</taxon>
    </lineage>
</organism>